<dbReference type="PANTHER" id="PTHR34106:SF5">
    <property type="entry name" value="GLYCOSIDASE"/>
    <property type="match status" value="1"/>
</dbReference>
<keyword evidence="6" id="KW-1185">Reference proteome</keyword>
<dbReference type="RefSeq" id="WP_283174661.1">
    <property type="nucleotide sequence ID" value="NZ_JAPNOA010000055.1"/>
</dbReference>
<dbReference type="AlphaFoldDB" id="A0A9X3ELA6"/>
<protein>
    <submittedName>
        <fullName evidence="5">Polysaccharide pyruvyl transferase family protein</fullName>
    </submittedName>
</protein>
<dbReference type="InterPro" id="IPR023296">
    <property type="entry name" value="Glyco_hydro_beta-prop_sf"/>
</dbReference>
<dbReference type="Pfam" id="PF04230">
    <property type="entry name" value="PS_pyruv_trans"/>
    <property type="match status" value="1"/>
</dbReference>
<feature type="domain" description="Polysaccharide pyruvyl transferase" evidence="4">
    <location>
        <begin position="504"/>
        <end position="646"/>
    </location>
</feature>
<keyword evidence="2 5" id="KW-0808">Transferase</keyword>
<accession>A0A9X3ELA6</accession>
<evidence type="ECO:0000313" key="5">
    <source>
        <dbReference type="EMBL" id="MCY0966451.1"/>
    </source>
</evidence>
<keyword evidence="1" id="KW-0328">Glycosyltransferase</keyword>
<evidence type="ECO:0000259" key="4">
    <source>
        <dbReference type="Pfam" id="PF04230"/>
    </source>
</evidence>
<proteinExistence type="inferred from homology"/>
<comment type="caution">
    <text evidence="5">The sequence shown here is derived from an EMBL/GenBank/DDBJ whole genome shotgun (WGS) entry which is preliminary data.</text>
</comment>
<reference evidence="5" key="1">
    <citation type="submission" date="2022-11" db="EMBL/GenBank/DDBJ databases">
        <title>Parathalassolutuus dongxingensis gen. nov., sp. nov., a novel member of family Oceanospirillaceae isolated from a coastal shrimp pond in Guangxi, China.</title>
        <authorList>
            <person name="Chen H."/>
        </authorList>
    </citation>
    <scope>NUCLEOTIDE SEQUENCE</scope>
    <source>
        <strain evidence="5">G-43</strain>
    </source>
</reference>
<evidence type="ECO:0000256" key="3">
    <source>
        <dbReference type="ARBA" id="ARBA00024356"/>
    </source>
</evidence>
<dbReference type="EMBL" id="JAPNOA010000055">
    <property type="protein sequence ID" value="MCY0966451.1"/>
    <property type="molecule type" value="Genomic_DNA"/>
</dbReference>
<comment type="similarity">
    <text evidence="3">Belongs to the glycosyl hydrolase 130 family.</text>
</comment>
<evidence type="ECO:0000256" key="1">
    <source>
        <dbReference type="ARBA" id="ARBA00022676"/>
    </source>
</evidence>
<organism evidence="5 6">
    <name type="scientific">Parathalassolituus penaei</name>
    <dbReference type="NCBI Taxonomy" id="2997323"/>
    <lineage>
        <taxon>Bacteria</taxon>
        <taxon>Pseudomonadati</taxon>
        <taxon>Pseudomonadota</taxon>
        <taxon>Gammaproteobacteria</taxon>
        <taxon>Oceanospirillales</taxon>
        <taxon>Oceanospirillaceae</taxon>
        <taxon>Parathalassolituus</taxon>
    </lineage>
</organism>
<dbReference type="Pfam" id="PF04041">
    <property type="entry name" value="Glyco_hydro_130"/>
    <property type="match status" value="1"/>
</dbReference>
<name>A0A9X3ELA6_9GAMM</name>
<evidence type="ECO:0000256" key="2">
    <source>
        <dbReference type="ARBA" id="ARBA00022679"/>
    </source>
</evidence>
<dbReference type="GO" id="GO:0016757">
    <property type="term" value="F:glycosyltransferase activity"/>
    <property type="evidence" value="ECO:0007669"/>
    <property type="project" value="UniProtKB-KW"/>
</dbReference>
<dbReference type="SUPFAM" id="SSF75005">
    <property type="entry name" value="Arabinanase/levansucrase/invertase"/>
    <property type="match status" value="1"/>
</dbReference>
<dbReference type="Gene3D" id="2.115.10.20">
    <property type="entry name" value="Glycosyl hydrolase domain, family 43"/>
    <property type="match status" value="1"/>
</dbReference>
<dbReference type="PANTHER" id="PTHR34106">
    <property type="entry name" value="GLYCOSIDASE"/>
    <property type="match status" value="1"/>
</dbReference>
<dbReference type="InterPro" id="IPR007184">
    <property type="entry name" value="Mannoside_phosphorylase"/>
</dbReference>
<dbReference type="Proteomes" id="UP001150830">
    <property type="component" value="Unassembled WGS sequence"/>
</dbReference>
<gene>
    <name evidence="5" type="ORF">OUO13_14780</name>
</gene>
<sequence length="858" mass="95089">MLKETGVQENFRLFDVAELLPQKWRKYAGVSGSENVRIFNPTLIKRSHGYSMCYRVVLERPIGGHMLHYDTQGVRENVPFASTIVKKDFMNALSVRWRRTDRTETVRWLATCKLTSDFSVIPDSVTPLSSLIRFAQFDNAAVDLGVDESVSGRVCHTDGWALDGFDSVLTASGLNDRALSWHADPRYYELQGRLYVTWNDGGNKPTNHQFMLEMNDDGITAKGKAREIVAEERRSIEKNWAFVDSGDEVYCVYSVDPHHLMYVDLSDESVVKCSGVIISKWNNAYASYYGVLRGGAQPLLQSDGTFLSLVHSSYKMLEGRVYAAAVYSFDANPPFSMVRAPEIPLRLPNPLGQELDHEKLNSDIAEVVYPCGVVQEGGSLVISYGINDERCAIAMVSLEDALATQTPVTSRLVTNISENGEAFDLGELPVGRIAGTVPLFWWDASGKKFDGSYGERRFQIGNFGDIASKDIAEALSSLNMRQPHPAERKLVSIGSVLHTAGDGDIIWGTGMKGTVRRLDPSVKNLDIYAVRGPLTLNFLRESGFDVSKVSELFDPGCLIGTLYNANIQAVGQKSNDRYGNIRIIPHFRDDLFFRRSYPELKRHFVSVDTDTVGMLEAFAGAEAVYSSSLHGIIFAESMGIPAYWLASPGGEDGFKFYDYYYGTGRYQVKCYQNIRDAFKAAPMPLPKLAPESYIATFPLEAVQALSSRGLAVGSTVVFGRGHEADVAKSIERSHEGMFGSNVLWQTEVSGAYKALVRGEVGQKCKLSLTLRPFATGGKDKDRPVVVRFNDGRKVEFCWHDSESNDNTISIPLVLDASEMEIGFVIDAPVRSIPFRVSPDSDLVRIAVGLVEMSIRLLS</sequence>
<evidence type="ECO:0000313" key="6">
    <source>
        <dbReference type="Proteomes" id="UP001150830"/>
    </source>
</evidence>
<dbReference type="InterPro" id="IPR007345">
    <property type="entry name" value="Polysacch_pyruvyl_Trfase"/>
</dbReference>